<dbReference type="InterPro" id="IPR012677">
    <property type="entry name" value="Nucleotide-bd_a/b_plait_sf"/>
</dbReference>
<evidence type="ECO:0000313" key="5">
    <source>
        <dbReference type="Proteomes" id="UP000566819"/>
    </source>
</evidence>
<dbReference type="GO" id="GO:0000288">
    <property type="term" value="P:nuclear-transcribed mRNA catabolic process, deadenylation-dependent decay"/>
    <property type="evidence" value="ECO:0007669"/>
    <property type="project" value="TreeGrafter"/>
</dbReference>
<dbReference type="CDD" id="cd00590">
    <property type="entry name" value="RRM_SF"/>
    <property type="match status" value="1"/>
</dbReference>
<dbReference type="SUPFAM" id="SSF54928">
    <property type="entry name" value="RNA-binding domain, RBD"/>
    <property type="match status" value="1"/>
</dbReference>
<dbReference type="InterPro" id="IPR054464">
    <property type="entry name" value="ULD_fung"/>
</dbReference>
<feature type="region of interest" description="Disordered" evidence="2">
    <location>
        <begin position="159"/>
        <end position="267"/>
    </location>
</feature>
<dbReference type="InterPro" id="IPR000504">
    <property type="entry name" value="RRM_dom"/>
</dbReference>
<accession>A0A8H4QRX5</accession>
<feature type="domain" description="RRM" evidence="3">
    <location>
        <begin position="726"/>
        <end position="800"/>
    </location>
</feature>
<dbReference type="Pfam" id="PF11702">
    <property type="entry name" value="DUF3295"/>
    <property type="match status" value="1"/>
</dbReference>
<keyword evidence="5" id="KW-1185">Reference proteome</keyword>
<feature type="region of interest" description="Disordered" evidence="2">
    <location>
        <begin position="798"/>
        <end position="934"/>
    </location>
</feature>
<evidence type="ECO:0000256" key="2">
    <source>
        <dbReference type="SAM" id="MobiDB-lite"/>
    </source>
</evidence>
<dbReference type="Gene3D" id="3.30.70.330">
    <property type="match status" value="1"/>
</dbReference>
<dbReference type="EMBL" id="JAAMPI010002307">
    <property type="protein sequence ID" value="KAF4615625.1"/>
    <property type="molecule type" value="Genomic_DNA"/>
</dbReference>
<evidence type="ECO:0000256" key="1">
    <source>
        <dbReference type="PROSITE-ProRule" id="PRU00176"/>
    </source>
</evidence>
<proteinExistence type="predicted"/>
<keyword evidence="1" id="KW-0694">RNA-binding</keyword>
<dbReference type="InterPro" id="IPR021711">
    <property type="entry name" value="DUF3295"/>
</dbReference>
<feature type="compositionally biased region" description="Polar residues" evidence="2">
    <location>
        <begin position="178"/>
        <end position="194"/>
    </location>
</feature>
<reference evidence="4 5" key="1">
    <citation type="submission" date="2020-03" db="EMBL/GenBank/DDBJ databases">
        <title>Draft Genome Sequence of Cudoniella acicularis.</title>
        <authorList>
            <person name="Buettner E."/>
            <person name="Kellner H."/>
        </authorList>
    </citation>
    <scope>NUCLEOTIDE SEQUENCE [LARGE SCALE GENOMIC DNA]</scope>
    <source>
        <strain evidence="4 5">DSM 108380</strain>
    </source>
</reference>
<evidence type="ECO:0000313" key="4">
    <source>
        <dbReference type="EMBL" id="KAF4615625.1"/>
    </source>
</evidence>
<dbReference type="SMART" id="SM00360">
    <property type="entry name" value="RRM"/>
    <property type="match status" value="1"/>
</dbReference>
<feature type="region of interest" description="Disordered" evidence="2">
    <location>
        <begin position="956"/>
        <end position="1001"/>
    </location>
</feature>
<dbReference type="Pfam" id="PF22893">
    <property type="entry name" value="ULD_2"/>
    <property type="match status" value="1"/>
</dbReference>
<dbReference type="PANTHER" id="PTHR47093">
    <property type="entry name" value="PROTEIN JSN1-RELATED"/>
    <property type="match status" value="1"/>
</dbReference>
<dbReference type="GO" id="GO:0003723">
    <property type="term" value="F:RNA binding"/>
    <property type="evidence" value="ECO:0007669"/>
    <property type="project" value="UniProtKB-UniRule"/>
</dbReference>
<dbReference type="PANTHER" id="PTHR47093:SF1">
    <property type="entry name" value="PROTEIN JSN1-RELATED"/>
    <property type="match status" value="1"/>
</dbReference>
<feature type="compositionally biased region" description="Low complexity" evidence="2">
    <location>
        <begin position="802"/>
        <end position="816"/>
    </location>
</feature>
<sequence length="1045" mass="115762">MPNKRKWRRFVAEYRTLEGYNEFYRRATKQRINGTQARGSGENDNNKAYKEYVKHMFLDGHLETLLAALAALKNDLQFAPRWAIWVEGYVEKKDGLLLDCRLRPRSFIETLRHIYTDLIIGRVAIRVADPFQVIHLWGEYTCYDFGDLEIPTGRPHRCHHVTESSHLEPARHPPTAPHGSTPSNTPKDTQSSRAPSPPRKSGGPSAYLPSGSHRCRLGATGNYGMDRADSTCRDTQNGPGRTAPVAPIPIERSGGPVARSKGPSLRQPRCRAIEGSDVRNSAATPCLHHTARAIARAWGTASQTRDVLCIRLSVGDIIAVGQIAWALAQALTDSRGSTKEYQGLVKELQTFDQALLQVIALWQNYEESPELMVLGTTTRNVVKDWRDILLVFRLKVDKKYGTSLSPGGCGNWLKDASKKVVWLKEKEDILELRRKLQMASDTITMLCLAAMGKSNRLDSSAQKVRAKTSDMILSRVKSSMAYLFKVHTIVIDMKSVLSLLHSHLLSQQATPRGLGTHWQQAPVTLEDALGFMVPIPLELVNSWEMFDLIISKRFEKHPGHKMVRNGMYAIEEGSSGQELSRTSELVLCLRPGQKIDMSMVFSEGNANNNTCPRCGTEAMGSTESRIQCQNSSCKMWFQRIVEMDEQVTVSESAEQAKPNGMPSPTREETISNDEFRSTPTARALHPRDFQRVRLLRKYHADRCTMCNKRIISFSMRSCTCNKGATRALQLGSIPSSTTVSTLVEMFKLHGPIISARVLTHKNCGFVNFERLESAISARATMNGKEIFPGTGPIRINFALPPSSSSSDAESDSGTSSESDRALFVNSVRIGSDTDSEDLIDASPTGANEAPSSIPTADLTDARASKGPRPKKHQMFALGGSSSEDSMSDNSVESNLQRSQKKKAMFSFGGSSNEDESSLPERVKNRSALTDSVEQPLSYKKQTMFKDEVATRAIKEEQLLDDDVFETDEDEIDESAIGDDDDSSDWEDSIEDSGNPSTDEKIFFPRIDPRLNLTQRRSLIATMLHQNDGANTLANATAASGSTSAL</sequence>
<protein>
    <recommendedName>
        <fullName evidence="3">RRM domain-containing protein</fullName>
    </recommendedName>
</protein>
<organism evidence="4 5">
    <name type="scientific">Cudoniella acicularis</name>
    <dbReference type="NCBI Taxonomy" id="354080"/>
    <lineage>
        <taxon>Eukaryota</taxon>
        <taxon>Fungi</taxon>
        <taxon>Dikarya</taxon>
        <taxon>Ascomycota</taxon>
        <taxon>Pezizomycotina</taxon>
        <taxon>Leotiomycetes</taxon>
        <taxon>Helotiales</taxon>
        <taxon>Tricladiaceae</taxon>
        <taxon>Cudoniella</taxon>
    </lineage>
</organism>
<dbReference type="PROSITE" id="PS50102">
    <property type="entry name" value="RRM"/>
    <property type="match status" value="1"/>
</dbReference>
<dbReference type="AlphaFoldDB" id="A0A8H4QRX5"/>
<evidence type="ECO:0000259" key="3">
    <source>
        <dbReference type="PROSITE" id="PS50102"/>
    </source>
</evidence>
<comment type="caution">
    <text evidence="4">The sequence shown here is derived from an EMBL/GenBank/DDBJ whole genome shotgun (WGS) entry which is preliminary data.</text>
</comment>
<feature type="compositionally biased region" description="Basic and acidic residues" evidence="2">
    <location>
        <begin position="160"/>
        <end position="171"/>
    </location>
</feature>
<dbReference type="Proteomes" id="UP000566819">
    <property type="component" value="Unassembled WGS sequence"/>
</dbReference>
<feature type="compositionally biased region" description="Low complexity" evidence="2">
    <location>
        <begin position="880"/>
        <end position="894"/>
    </location>
</feature>
<dbReference type="OrthoDB" id="3045089at2759"/>
<feature type="compositionally biased region" description="Basic and acidic residues" evidence="2">
    <location>
        <begin position="665"/>
        <end position="676"/>
    </location>
</feature>
<name>A0A8H4QRX5_9HELO</name>
<feature type="region of interest" description="Disordered" evidence="2">
    <location>
        <begin position="651"/>
        <end position="680"/>
    </location>
</feature>
<feature type="compositionally biased region" description="Acidic residues" evidence="2">
    <location>
        <begin position="958"/>
        <end position="990"/>
    </location>
</feature>
<dbReference type="InterPro" id="IPR035979">
    <property type="entry name" value="RBD_domain_sf"/>
</dbReference>
<dbReference type="InterPro" id="IPR052645">
    <property type="entry name" value="Pumilio_domain_protein"/>
</dbReference>
<gene>
    <name evidence="4" type="ORF">G7Y89_g15282</name>
</gene>
<dbReference type="Pfam" id="PF00076">
    <property type="entry name" value="RRM_1"/>
    <property type="match status" value="1"/>
</dbReference>